<reference evidence="7 8" key="1">
    <citation type="submission" date="2023-01" db="EMBL/GenBank/DDBJ databases">
        <authorList>
            <person name="Whitehead M."/>
        </authorList>
    </citation>
    <scope>NUCLEOTIDE SEQUENCE [LARGE SCALE GENOMIC DNA]</scope>
</reference>
<name>A0AAV0WMI9_9HEMI</name>
<evidence type="ECO:0000256" key="5">
    <source>
        <dbReference type="ARBA" id="ARBA00025466"/>
    </source>
</evidence>
<feature type="domain" description="Myb/SANT-like DNA-binding" evidence="6">
    <location>
        <begin position="3"/>
        <end position="64"/>
    </location>
</feature>
<evidence type="ECO:0000256" key="3">
    <source>
        <dbReference type="ARBA" id="ARBA00023015"/>
    </source>
</evidence>
<dbReference type="InterPro" id="IPR028002">
    <property type="entry name" value="Myb_DNA-bind_5"/>
</dbReference>
<evidence type="ECO:0000313" key="7">
    <source>
        <dbReference type="EMBL" id="CAI6356792.1"/>
    </source>
</evidence>
<keyword evidence="4" id="KW-0804">Transcription</keyword>
<comment type="function">
    <text evidence="5">Involved in transvection phenomena (= synapsis-dependent gene expression), where the synaptic pairing of chromosomes carrying genes with which zeste interacts influences the expression of these genes. Zeste binds to DNA and stimulates transcription from a nearby promoter.</text>
</comment>
<evidence type="ECO:0000256" key="1">
    <source>
        <dbReference type="ARBA" id="ARBA00011764"/>
    </source>
</evidence>
<comment type="caution">
    <text evidence="7">The sequence shown here is derived from an EMBL/GenBank/DDBJ whole genome shotgun (WGS) entry which is preliminary data.</text>
</comment>
<dbReference type="Proteomes" id="UP001160148">
    <property type="component" value="Unassembled WGS sequence"/>
</dbReference>
<dbReference type="EMBL" id="CARXXK010000002">
    <property type="protein sequence ID" value="CAI6356792.1"/>
    <property type="molecule type" value="Genomic_DNA"/>
</dbReference>
<proteinExistence type="predicted"/>
<keyword evidence="8" id="KW-1185">Reference proteome</keyword>
<gene>
    <name evidence="7" type="ORF">MEUPH1_LOCUS12489</name>
</gene>
<comment type="subunit">
    <text evidence="1">Self-associates forming complexes of several hundred monomers.</text>
</comment>
<evidence type="ECO:0000256" key="4">
    <source>
        <dbReference type="ARBA" id="ARBA00023163"/>
    </source>
</evidence>
<sequence length="70" mass="8097">MVDFLNNHSDLLKGKHSATFTKNIAAKQWQELTDLLNSIPGPIKHWKTWHRTWQDLKAEAKKNKLSSTKA</sequence>
<protein>
    <recommendedName>
        <fullName evidence="2">Regulatory protein zeste</fullName>
    </recommendedName>
</protein>
<evidence type="ECO:0000313" key="8">
    <source>
        <dbReference type="Proteomes" id="UP001160148"/>
    </source>
</evidence>
<dbReference type="AlphaFoldDB" id="A0AAV0WMI9"/>
<organism evidence="7 8">
    <name type="scientific">Macrosiphum euphorbiae</name>
    <name type="common">potato aphid</name>
    <dbReference type="NCBI Taxonomy" id="13131"/>
    <lineage>
        <taxon>Eukaryota</taxon>
        <taxon>Metazoa</taxon>
        <taxon>Ecdysozoa</taxon>
        <taxon>Arthropoda</taxon>
        <taxon>Hexapoda</taxon>
        <taxon>Insecta</taxon>
        <taxon>Pterygota</taxon>
        <taxon>Neoptera</taxon>
        <taxon>Paraneoptera</taxon>
        <taxon>Hemiptera</taxon>
        <taxon>Sternorrhyncha</taxon>
        <taxon>Aphidomorpha</taxon>
        <taxon>Aphidoidea</taxon>
        <taxon>Aphididae</taxon>
        <taxon>Macrosiphini</taxon>
        <taxon>Macrosiphum</taxon>
    </lineage>
</organism>
<evidence type="ECO:0000256" key="2">
    <source>
        <dbReference type="ARBA" id="ARBA00016807"/>
    </source>
</evidence>
<accession>A0AAV0WMI9</accession>
<dbReference type="Pfam" id="PF13873">
    <property type="entry name" value="Myb_DNA-bind_5"/>
    <property type="match status" value="1"/>
</dbReference>
<evidence type="ECO:0000259" key="6">
    <source>
        <dbReference type="Pfam" id="PF13873"/>
    </source>
</evidence>
<keyword evidence="3" id="KW-0805">Transcription regulation</keyword>